<comment type="caution">
    <text evidence="2">The sequence shown here is derived from an EMBL/GenBank/DDBJ whole genome shotgun (WGS) entry which is preliminary data.</text>
</comment>
<dbReference type="InterPro" id="IPR011990">
    <property type="entry name" value="TPR-like_helical_dom_sf"/>
</dbReference>
<proteinExistence type="predicted"/>
<dbReference type="Pfam" id="PF18801">
    <property type="entry name" value="RapH_N"/>
    <property type="match status" value="1"/>
</dbReference>
<name>A0AAX2CCY7_9BACI</name>
<dbReference type="EMBL" id="FMIK01000015">
    <property type="protein sequence ID" value="SCL84306.1"/>
    <property type="molecule type" value="Genomic_DNA"/>
</dbReference>
<dbReference type="Proteomes" id="UP000242164">
    <property type="component" value="Unassembled WGS sequence"/>
</dbReference>
<feature type="coiled-coil region" evidence="1">
    <location>
        <begin position="23"/>
        <end position="50"/>
    </location>
</feature>
<evidence type="ECO:0000313" key="2">
    <source>
        <dbReference type="EMBL" id="SCL84306.1"/>
    </source>
</evidence>
<dbReference type="AlphaFoldDB" id="A0AAX2CCY7"/>
<evidence type="ECO:0000313" key="3">
    <source>
        <dbReference type="Proteomes" id="UP000242164"/>
    </source>
</evidence>
<sequence length="128" mass="15289">MHVPVKENEQVTKLLNNWYQAMLQEQVLKATNLKQEIDEKINKIKEIQDEQYQEQNLLLYYSLLDFRYKALTDSLSIAKNSFDIVESYNASSDEFLSYYYYFFKAVHATLTTNYNEASEYYEKANSFK</sequence>
<dbReference type="Gene3D" id="1.25.40.10">
    <property type="entry name" value="Tetratricopeptide repeat domain"/>
    <property type="match status" value="1"/>
</dbReference>
<accession>A0AAX2CCY7</accession>
<evidence type="ECO:0008006" key="4">
    <source>
        <dbReference type="Google" id="ProtNLM"/>
    </source>
</evidence>
<gene>
    <name evidence="2" type="ORF">BCB44BAC_00530</name>
</gene>
<evidence type="ECO:0000256" key="1">
    <source>
        <dbReference type="SAM" id="Coils"/>
    </source>
</evidence>
<organism evidence="2 3">
    <name type="scientific">Bacillus cytotoxicus</name>
    <dbReference type="NCBI Taxonomy" id="580165"/>
    <lineage>
        <taxon>Bacteria</taxon>
        <taxon>Bacillati</taxon>
        <taxon>Bacillota</taxon>
        <taxon>Bacilli</taxon>
        <taxon>Bacillales</taxon>
        <taxon>Bacillaceae</taxon>
        <taxon>Bacillus</taxon>
        <taxon>Bacillus cereus group</taxon>
    </lineage>
</organism>
<protein>
    <recommendedName>
        <fullName evidence="4">Response regulator aspartate phosphatase</fullName>
    </recommendedName>
</protein>
<reference evidence="2 3" key="1">
    <citation type="submission" date="2016-08" db="EMBL/GenBank/DDBJ databases">
        <authorList>
            <person name="Loux V."/>
            <person name="Rue O."/>
        </authorList>
    </citation>
    <scope>NUCLEOTIDE SEQUENCE [LARGE SCALE GENOMIC DNA]</scope>
    <source>
        <strain evidence="2 3">AFSSA_08CEB44bac</strain>
    </source>
</reference>
<keyword evidence="1" id="KW-0175">Coiled coil</keyword>